<dbReference type="InterPro" id="IPR020946">
    <property type="entry name" value="Flavin_mOase-like"/>
</dbReference>
<dbReference type="GO" id="GO:0050661">
    <property type="term" value="F:NADP binding"/>
    <property type="evidence" value="ECO:0007669"/>
    <property type="project" value="InterPro"/>
</dbReference>
<keyword evidence="7" id="KW-0503">Monooxygenase</keyword>
<reference evidence="8 9" key="1">
    <citation type="journal article" date="2018" name="G3 (Bethesda)">
        <title>Phylogenetic and Phylogenomic Definition of Rhizopus Species.</title>
        <authorList>
            <person name="Gryganskyi A.P."/>
            <person name="Golan J."/>
            <person name="Dolatabadi S."/>
            <person name="Mondo S."/>
            <person name="Robb S."/>
            <person name="Idnurm A."/>
            <person name="Muszewska A."/>
            <person name="Steczkiewicz K."/>
            <person name="Masonjones S."/>
            <person name="Liao H.L."/>
            <person name="Gajdeczka M.T."/>
            <person name="Anike F."/>
            <person name="Vuek A."/>
            <person name="Anishchenko I.M."/>
            <person name="Voigt K."/>
            <person name="de Hoog G.S."/>
            <person name="Smith M.E."/>
            <person name="Heitman J."/>
            <person name="Vilgalys R."/>
            <person name="Stajich J.E."/>
        </authorList>
    </citation>
    <scope>NUCLEOTIDE SEQUENCE [LARGE SCALE GENOMIC DNA]</scope>
    <source>
        <strain evidence="8 9">LSU 92-RS-03</strain>
    </source>
</reference>
<dbReference type="Proteomes" id="UP000253551">
    <property type="component" value="Unassembled WGS sequence"/>
</dbReference>
<protein>
    <recommendedName>
        <fullName evidence="10">Thiol-specific monooxygenase</fullName>
    </recommendedName>
</protein>
<dbReference type="PRINTS" id="PR00370">
    <property type="entry name" value="FMOXYGENASE"/>
</dbReference>
<evidence type="ECO:0000256" key="3">
    <source>
        <dbReference type="ARBA" id="ARBA00022630"/>
    </source>
</evidence>
<dbReference type="OrthoDB" id="66881at2759"/>
<evidence type="ECO:0000256" key="6">
    <source>
        <dbReference type="ARBA" id="ARBA00023002"/>
    </source>
</evidence>
<keyword evidence="5" id="KW-0521">NADP</keyword>
<dbReference type="SUPFAM" id="SSF51905">
    <property type="entry name" value="FAD/NAD(P)-binding domain"/>
    <property type="match status" value="2"/>
</dbReference>
<dbReference type="EMBL" id="PJQM01003007">
    <property type="protein sequence ID" value="RCH91342.1"/>
    <property type="molecule type" value="Genomic_DNA"/>
</dbReference>
<gene>
    <name evidence="8" type="ORF">CU098_008048</name>
</gene>
<keyword evidence="9" id="KW-1185">Reference proteome</keyword>
<dbReference type="GO" id="GO:0050660">
    <property type="term" value="F:flavin adenine dinucleotide binding"/>
    <property type="evidence" value="ECO:0007669"/>
    <property type="project" value="InterPro"/>
</dbReference>
<evidence type="ECO:0000256" key="4">
    <source>
        <dbReference type="ARBA" id="ARBA00022827"/>
    </source>
</evidence>
<dbReference type="Pfam" id="PF00743">
    <property type="entry name" value="FMO-like"/>
    <property type="match status" value="2"/>
</dbReference>
<dbReference type="Gene3D" id="3.50.50.60">
    <property type="entry name" value="FAD/NAD(P)-binding domain"/>
    <property type="match status" value="2"/>
</dbReference>
<dbReference type="PANTHER" id="PTHR23023">
    <property type="entry name" value="DIMETHYLANILINE MONOOXYGENASE"/>
    <property type="match status" value="1"/>
</dbReference>
<organism evidence="8 9">
    <name type="scientific">Rhizopus stolonifer</name>
    <name type="common">Rhizopus nigricans</name>
    <dbReference type="NCBI Taxonomy" id="4846"/>
    <lineage>
        <taxon>Eukaryota</taxon>
        <taxon>Fungi</taxon>
        <taxon>Fungi incertae sedis</taxon>
        <taxon>Mucoromycota</taxon>
        <taxon>Mucoromycotina</taxon>
        <taxon>Mucoromycetes</taxon>
        <taxon>Mucorales</taxon>
        <taxon>Mucorineae</taxon>
        <taxon>Rhizopodaceae</taxon>
        <taxon>Rhizopus</taxon>
    </lineage>
</organism>
<evidence type="ECO:0000256" key="1">
    <source>
        <dbReference type="ARBA" id="ARBA00001974"/>
    </source>
</evidence>
<evidence type="ECO:0000313" key="9">
    <source>
        <dbReference type="Proteomes" id="UP000253551"/>
    </source>
</evidence>
<keyword evidence="4" id="KW-0274">FAD</keyword>
<keyword evidence="6" id="KW-0560">Oxidoreductase</keyword>
<evidence type="ECO:0000256" key="5">
    <source>
        <dbReference type="ARBA" id="ARBA00022857"/>
    </source>
</evidence>
<evidence type="ECO:0008006" key="10">
    <source>
        <dbReference type="Google" id="ProtNLM"/>
    </source>
</evidence>
<dbReference type="PIRSF" id="PIRSF000332">
    <property type="entry name" value="FMO"/>
    <property type="match status" value="1"/>
</dbReference>
<proteinExistence type="inferred from homology"/>
<dbReference type="InterPro" id="IPR050346">
    <property type="entry name" value="FMO-like"/>
</dbReference>
<comment type="cofactor">
    <cofactor evidence="1">
        <name>FAD</name>
        <dbReference type="ChEBI" id="CHEBI:57692"/>
    </cofactor>
</comment>
<evidence type="ECO:0000313" key="8">
    <source>
        <dbReference type="EMBL" id="RCH91342.1"/>
    </source>
</evidence>
<dbReference type="AlphaFoldDB" id="A0A367JN23"/>
<dbReference type="FunFam" id="3.50.50.60:FF:000138">
    <property type="entry name" value="Flavin-containing monooxygenase"/>
    <property type="match status" value="1"/>
</dbReference>
<comment type="caution">
    <text evidence="8">The sequence shown here is derived from an EMBL/GenBank/DDBJ whole genome shotgun (WGS) entry which is preliminary data.</text>
</comment>
<name>A0A367JN23_RHIST</name>
<accession>A0A367JN23</accession>
<sequence length="435" mass="49472">MTKDFIGKNIKRVAVIGGGPGGIAAARALYKEKAFDVITVYDRNTQAGGTWIYDPNTDPPPPIPSIDALEVDFTLQVQKLHSPIYAGLRANLPKSVMCYRDVAFDPKVPLFAYHQQVLDYLKTIVVSENLLPLFRFSTRVDRVEPQKDVWIVSTTDLTLGKQSDQEFDAVVIATGHYNVPYIPNIPGVDQLSRHTKVMHSRDYRSPDLFKDKTVLVIGGGSSGLDIVRETSVVAHKVYQCIRTENEMSRQAEPRSNVEQVSLLKRFDGSTIEFDDGKRVQDVDVVVFATGFLFSYPFLPFQKGNLIQKGQKVHQLSHYMFYKQNPTLSFIGLPIKVAPFPLMQLQATVVAKYWSNQVPMIPYEELEQERDDKKEIVFSMEQECNYSNRLGAWAEGWVDRPLEEWNSDDAVTGQLSDEWKRLRKEAFSLRKVHLGY</sequence>
<dbReference type="STRING" id="4846.A0A367JN23"/>
<dbReference type="InterPro" id="IPR036188">
    <property type="entry name" value="FAD/NAD-bd_sf"/>
</dbReference>
<dbReference type="GO" id="GO:0004499">
    <property type="term" value="F:N,N-dimethylaniline monooxygenase activity"/>
    <property type="evidence" value="ECO:0007669"/>
    <property type="project" value="InterPro"/>
</dbReference>
<dbReference type="InterPro" id="IPR000960">
    <property type="entry name" value="Flavin_mOase"/>
</dbReference>
<comment type="similarity">
    <text evidence="2">Belongs to the FMO family.</text>
</comment>
<evidence type="ECO:0000256" key="7">
    <source>
        <dbReference type="ARBA" id="ARBA00023033"/>
    </source>
</evidence>
<evidence type="ECO:0000256" key="2">
    <source>
        <dbReference type="ARBA" id="ARBA00009183"/>
    </source>
</evidence>
<keyword evidence="3" id="KW-0285">Flavoprotein</keyword>